<evidence type="ECO:0000256" key="1">
    <source>
        <dbReference type="ARBA" id="ARBA00022468"/>
    </source>
</evidence>
<keyword evidence="9" id="KW-1185">Reference proteome</keyword>
<dbReference type="PRINTS" id="PR00405">
    <property type="entry name" value="REVINTRACTNG"/>
</dbReference>
<feature type="compositionally biased region" description="Low complexity" evidence="6">
    <location>
        <begin position="349"/>
        <end position="375"/>
    </location>
</feature>
<evidence type="ECO:0000256" key="5">
    <source>
        <dbReference type="PROSITE-ProRule" id="PRU00288"/>
    </source>
</evidence>
<dbReference type="InterPro" id="IPR001164">
    <property type="entry name" value="ArfGAP_dom"/>
</dbReference>
<evidence type="ECO:0000256" key="4">
    <source>
        <dbReference type="ARBA" id="ARBA00022833"/>
    </source>
</evidence>
<keyword evidence="1" id="KW-0343">GTPase activation</keyword>
<dbReference type="EMBL" id="CM032183">
    <property type="protein sequence ID" value="KAG7095684.1"/>
    <property type="molecule type" value="Genomic_DNA"/>
</dbReference>
<dbReference type="InterPro" id="IPR051718">
    <property type="entry name" value="ARF_GTPase-activating"/>
</dbReference>
<gene>
    <name evidence="8" type="ORF">E1B28_006399</name>
</gene>
<protein>
    <recommendedName>
        <fullName evidence="7">Arf-GAP domain-containing protein</fullName>
    </recommendedName>
</protein>
<feature type="compositionally biased region" description="Low complexity" evidence="6">
    <location>
        <begin position="174"/>
        <end position="185"/>
    </location>
</feature>
<evidence type="ECO:0000313" key="8">
    <source>
        <dbReference type="EMBL" id="KAG7095684.1"/>
    </source>
</evidence>
<dbReference type="Pfam" id="PF01412">
    <property type="entry name" value="ArfGap"/>
    <property type="match status" value="1"/>
</dbReference>
<feature type="region of interest" description="Disordered" evidence="6">
    <location>
        <begin position="132"/>
        <end position="218"/>
    </location>
</feature>
<dbReference type="GeneID" id="66075475"/>
<dbReference type="GO" id="GO:0005096">
    <property type="term" value="F:GTPase activator activity"/>
    <property type="evidence" value="ECO:0007669"/>
    <property type="project" value="UniProtKB-KW"/>
</dbReference>
<dbReference type="PANTHER" id="PTHR45705:SF1">
    <property type="entry name" value="FI20236P1"/>
    <property type="match status" value="1"/>
</dbReference>
<feature type="compositionally biased region" description="Low complexity" evidence="6">
    <location>
        <begin position="407"/>
        <end position="418"/>
    </location>
</feature>
<dbReference type="KEGG" id="more:E1B28_006399"/>
<dbReference type="SMART" id="SM00105">
    <property type="entry name" value="ArfGap"/>
    <property type="match status" value="1"/>
</dbReference>
<dbReference type="InterPro" id="IPR037278">
    <property type="entry name" value="ARFGAP/RecO"/>
</dbReference>
<dbReference type="InterPro" id="IPR038508">
    <property type="entry name" value="ArfGAP_dom_sf"/>
</dbReference>
<feature type="region of interest" description="Disordered" evidence="6">
    <location>
        <begin position="348"/>
        <end position="378"/>
    </location>
</feature>
<evidence type="ECO:0000313" key="9">
    <source>
        <dbReference type="Proteomes" id="UP001049176"/>
    </source>
</evidence>
<comment type="caution">
    <text evidence="8">The sequence shown here is derived from an EMBL/GenBank/DDBJ whole genome shotgun (WGS) entry which is preliminary data.</text>
</comment>
<feature type="compositionally biased region" description="Polar residues" evidence="6">
    <location>
        <begin position="391"/>
        <end position="406"/>
    </location>
</feature>
<dbReference type="FunFam" id="1.10.220.150:FF:000009">
    <property type="entry name" value="stromal membrane-associated protein 1 isoform X1"/>
    <property type="match status" value="1"/>
</dbReference>
<dbReference type="OrthoDB" id="10266696at2759"/>
<reference evidence="8" key="1">
    <citation type="journal article" date="2021" name="Genome Biol. Evol.">
        <title>The assembled and annotated genome of the fairy-ring fungus Marasmius oreades.</title>
        <authorList>
            <person name="Hiltunen M."/>
            <person name="Ament-Velasquez S.L."/>
            <person name="Johannesson H."/>
        </authorList>
    </citation>
    <scope>NUCLEOTIDE SEQUENCE</scope>
    <source>
        <strain evidence="8">03SP1</strain>
    </source>
</reference>
<dbReference type="CDD" id="cd08204">
    <property type="entry name" value="ArfGap"/>
    <property type="match status" value="1"/>
</dbReference>
<dbReference type="GO" id="GO:0008270">
    <property type="term" value="F:zinc ion binding"/>
    <property type="evidence" value="ECO:0007669"/>
    <property type="project" value="UniProtKB-KW"/>
</dbReference>
<keyword evidence="4" id="KW-0862">Zinc</keyword>
<feature type="compositionally biased region" description="Polar residues" evidence="6">
    <location>
        <begin position="132"/>
        <end position="147"/>
    </location>
</feature>
<evidence type="ECO:0000256" key="3">
    <source>
        <dbReference type="ARBA" id="ARBA00022771"/>
    </source>
</evidence>
<dbReference type="Gene3D" id="1.10.220.150">
    <property type="entry name" value="Arf GTPase activating protein"/>
    <property type="match status" value="1"/>
</dbReference>
<evidence type="ECO:0000256" key="6">
    <source>
        <dbReference type="SAM" id="MobiDB-lite"/>
    </source>
</evidence>
<evidence type="ECO:0000256" key="2">
    <source>
        <dbReference type="ARBA" id="ARBA00022723"/>
    </source>
</evidence>
<dbReference type="PROSITE" id="PS50115">
    <property type="entry name" value="ARFGAP"/>
    <property type="match status" value="1"/>
</dbReference>
<feature type="region of interest" description="Disordered" evidence="6">
    <location>
        <begin position="390"/>
        <end position="418"/>
    </location>
</feature>
<name>A0A9P7S5B1_9AGAR</name>
<dbReference type="PANTHER" id="PTHR45705">
    <property type="entry name" value="FI20236P1"/>
    <property type="match status" value="1"/>
</dbReference>
<dbReference type="GO" id="GO:0005737">
    <property type="term" value="C:cytoplasm"/>
    <property type="evidence" value="ECO:0007669"/>
    <property type="project" value="TreeGrafter"/>
</dbReference>
<feature type="compositionally biased region" description="Polar residues" evidence="6">
    <location>
        <begin position="186"/>
        <end position="218"/>
    </location>
</feature>
<dbReference type="AlphaFoldDB" id="A0A9P7S5B1"/>
<feature type="domain" description="Arf-GAP" evidence="7">
    <location>
        <begin position="11"/>
        <end position="134"/>
    </location>
</feature>
<proteinExistence type="predicted"/>
<keyword evidence="2" id="KW-0479">Metal-binding</keyword>
<accession>A0A9P7S5B1</accession>
<dbReference type="SUPFAM" id="SSF57863">
    <property type="entry name" value="ArfGap/RecO-like zinc finger"/>
    <property type="match status" value="1"/>
</dbReference>
<sequence length="465" mass="50192">MSTNKAAERNQKILSELAMRPGNDVCADCKARNPRWASHNLGIFLCVTCASIHRKIGTHVTKVKSITMDTWTKEQVDRMSEMGNIKSNALYCPNELRHPPPHMLMADERDSELEQYIRSKYEYKRFIARTTASSNPGSSTLRSQSTPLEKADKIPSSLSSSSGAARPSTTAIPSNSSSIQSRSFSQPMNAAGSTAQSHHISQPLTQQQLPARTQSLAQSPTISPEMAKGGVWNDLISLQTPSNNSSLPLQYQQQQPPFGVSNTHMVATPLGMNDHNPFPTMNGFPSGPGAMAGNPTGIGMSSIPSGMYLNPNTGFGMPSANTFQQSSQYPMPNTFSQGFGATGFNPMAQQQQQQQQTLFASQPQVQSPQPMSAPQGTQGPSQFNMMAPQGHSPQPIMSSTTPQLQGQFMSPSPQLQQPSQFAQQGLGGMGMGGMGYVQQQQQMFAGGNTAWAQPQGNFGQTWGPM</sequence>
<dbReference type="Proteomes" id="UP001049176">
    <property type="component" value="Chromosome 3"/>
</dbReference>
<keyword evidence="3 5" id="KW-0863">Zinc-finger</keyword>
<dbReference type="RefSeq" id="XP_043012154.1">
    <property type="nucleotide sequence ID" value="XM_043151061.1"/>
</dbReference>
<evidence type="ECO:0000259" key="7">
    <source>
        <dbReference type="PROSITE" id="PS50115"/>
    </source>
</evidence>
<organism evidence="8 9">
    <name type="scientific">Marasmius oreades</name>
    <name type="common">fairy-ring Marasmius</name>
    <dbReference type="NCBI Taxonomy" id="181124"/>
    <lineage>
        <taxon>Eukaryota</taxon>
        <taxon>Fungi</taxon>
        <taxon>Dikarya</taxon>
        <taxon>Basidiomycota</taxon>
        <taxon>Agaricomycotina</taxon>
        <taxon>Agaricomycetes</taxon>
        <taxon>Agaricomycetidae</taxon>
        <taxon>Agaricales</taxon>
        <taxon>Marasmiineae</taxon>
        <taxon>Marasmiaceae</taxon>
        <taxon>Marasmius</taxon>
    </lineage>
</organism>